<dbReference type="KEGG" id="pcon:B0A89_12400"/>
<dbReference type="GO" id="GO:0004519">
    <property type="term" value="F:endonuclease activity"/>
    <property type="evidence" value="ECO:0007669"/>
    <property type="project" value="InterPro"/>
</dbReference>
<evidence type="ECO:0000259" key="3">
    <source>
        <dbReference type="Pfam" id="PF20454"/>
    </source>
</evidence>
<reference evidence="4 5" key="1">
    <citation type="submission" date="2017-03" db="EMBL/GenBank/DDBJ databases">
        <title>Genome sequence of Paracoccus contaminans isolated from a water microcosm.</title>
        <authorList>
            <person name="Aurass P."/>
            <person name="Karste S."/>
            <person name="Trost E."/>
            <person name="Glaeser S.P."/>
            <person name="Kaempfer P."/>
            <person name="Flieger A."/>
        </authorList>
    </citation>
    <scope>NUCLEOTIDE SEQUENCE [LARGE SCALE GENOMIC DNA]</scope>
    <source>
        <strain evidence="5">RKI 16-01929T\LMG 29738T\CCM 8701T\CIP 111112T</strain>
    </source>
</reference>
<feature type="domain" description="Phage terminase large subunit GpA ATPase" evidence="2">
    <location>
        <begin position="66"/>
        <end position="312"/>
    </location>
</feature>
<dbReference type="Pfam" id="PF05876">
    <property type="entry name" value="GpA_ATPase"/>
    <property type="match status" value="1"/>
</dbReference>
<dbReference type="HAMAP" id="MF_04144">
    <property type="entry name" value="TERL_LAMBDA"/>
    <property type="match status" value="1"/>
</dbReference>
<dbReference type="PANTHER" id="PTHR34413">
    <property type="entry name" value="PROPHAGE TAIL FIBER ASSEMBLY PROTEIN HOMOLOG TFAE-RELATED-RELATED"/>
    <property type="match status" value="1"/>
</dbReference>
<dbReference type="EMBL" id="CP020612">
    <property type="protein sequence ID" value="ARJ70304.1"/>
    <property type="molecule type" value="Genomic_DNA"/>
</dbReference>
<organism evidence="4 5">
    <name type="scientific">Paracoccus contaminans</name>
    <dbReference type="NCBI Taxonomy" id="1945662"/>
    <lineage>
        <taxon>Bacteria</taxon>
        <taxon>Pseudomonadati</taxon>
        <taxon>Pseudomonadota</taxon>
        <taxon>Alphaproteobacteria</taxon>
        <taxon>Rhodobacterales</taxon>
        <taxon>Paracoccaceae</taxon>
        <taxon>Paracoccus</taxon>
    </lineage>
</organism>
<keyword evidence="5" id="KW-1185">Reference proteome</keyword>
<protein>
    <submittedName>
        <fullName evidence="4">Phage tail protein</fullName>
    </submittedName>
</protein>
<feature type="region of interest" description="Disordered" evidence="1">
    <location>
        <begin position="1"/>
        <end position="27"/>
    </location>
</feature>
<dbReference type="Proteomes" id="UP000193017">
    <property type="component" value="Chromosome"/>
</dbReference>
<dbReference type="InterPro" id="IPR008866">
    <property type="entry name" value="Phage_lambda_GpA-like"/>
</dbReference>
<dbReference type="InterPro" id="IPR027417">
    <property type="entry name" value="P-loop_NTPase"/>
</dbReference>
<gene>
    <name evidence="4" type="ORF">B0A89_12400</name>
</gene>
<accession>A0A1W6CZJ8</accession>
<feature type="domain" description="Terminase large subunit GpA endonuclease" evidence="3">
    <location>
        <begin position="323"/>
        <end position="621"/>
    </location>
</feature>
<evidence type="ECO:0000313" key="5">
    <source>
        <dbReference type="Proteomes" id="UP000193017"/>
    </source>
</evidence>
<dbReference type="STRING" id="1945662.B0A89_12400"/>
<feature type="region of interest" description="Disordered" evidence="1">
    <location>
        <begin position="637"/>
        <end position="670"/>
    </location>
</feature>
<dbReference type="GO" id="GO:0016887">
    <property type="term" value="F:ATP hydrolysis activity"/>
    <property type="evidence" value="ECO:0007669"/>
    <property type="project" value="InterPro"/>
</dbReference>
<dbReference type="InterPro" id="IPR046453">
    <property type="entry name" value="GpA_ATPase"/>
</dbReference>
<evidence type="ECO:0000313" key="4">
    <source>
        <dbReference type="EMBL" id="ARJ70304.1"/>
    </source>
</evidence>
<evidence type="ECO:0000256" key="1">
    <source>
        <dbReference type="SAM" id="MobiDB-lite"/>
    </source>
</evidence>
<dbReference type="InterPro" id="IPR046454">
    <property type="entry name" value="GpA_endonuclease"/>
</dbReference>
<dbReference type="GO" id="GO:0005524">
    <property type="term" value="F:ATP binding"/>
    <property type="evidence" value="ECO:0007669"/>
    <property type="project" value="InterPro"/>
</dbReference>
<dbReference type="Gene3D" id="3.40.50.300">
    <property type="entry name" value="P-loop containing nucleotide triphosphate hydrolases"/>
    <property type="match status" value="1"/>
</dbReference>
<sequence length="670" mass="74569">MYAPTSTKSPRSGPTSGDDSDDFGGLTDFDGAGEILRAWGNGLRPDPDLTVSEWADRHRMLSGRASAEPGRYRTVRTPYMREIMDRLSPGDPTQRIVFMKAAQVGATEAGNNWIGFAIHQAPGPMLAVQPTVELAKRNSRQRIDPLIEESPELRERIKPARSRDAGNTMLSKEFAGGILIMTGANSAVGLRSTPARYIFLDEVDAYPASADEEGDPVTLAEARSLTFAHRRKVFLVSTPTIRGLSRIEREFEASDQRRFHVPCPYCGAMQWLKFDRLRWQKGRPETAEYHCEGCETPIAEHHKTAMLEAGEWRATTTAADPTTVGYHLSALYSPIGWLSWERIVRSWEAAQGSDEAIKAFRNTILGETWVETGEAPDWQRLYDRREAWKPGTVPAGGLFLTAGADVQKDRIEVDVWAWGRGLESWLVDHLVIEGGPGDPACWQELTDLLGRTWEHASGQPMTLARLAIDSGFETSAVYAWARKVGFAQVAPVKGVEGFARTSPVTGPSYVDATVAGKRLRRGARLWTVATSTFKAETYRFLRQERPTAEERAEGAVFPPGTIHLPDWADSEWLKQLTAEQLVTVRTRRGFSRLEWQKLRERNEALDTRVYARAAAWILGADRWPEARWADLEGQLGVAANGNPDVGTATTGPKASRPAPRRRTVHSSYMR</sequence>
<dbReference type="Pfam" id="PF20454">
    <property type="entry name" value="GpA_nuclease"/>
    <property type="match status" value="1"/>
</dbReference>
<proteinExistence type="inferred from homology"/>
<dbReference type="RefSeq" id="WP_052512788.1">
    <property type="nucleotide sequence ID" value="NZ_CP020612.1"/>
</dbReference>
<dbReference type="OrthoDB" id="5181253at2"/>
<feature type="compositionally biased region" description="Polar residues" evidence="1">
    <location>
        <begin position="1"/>
        <end position="17"/>
    </location>
</feature>
<name>A0A1W6CZJ8_9RHOB</name>
<dbReference type="AlphaFoldDB" id="A0A1W6CZJ8"/>
<evidence type="ECO:0000259" key="2">
    <source>
        <dbReference type="Pfam" id="PF05876"/>
    </source>
</evidence>
<dbReference type="PANTHER" id="PTHR34413:SF2">
    <property type="entry name" value="PROPHAGE TAIL FIBER ASSEMBLY PROTEIN HOMOLOG TFAE-RELATED"/>
    <property type="match status" value="1"/>
</dbReference>
<dbReference type="InterPro" id="IPR051220">
    <property type="entry name" value="TFA_Chaperone"/>
</dbReference>